<evidence type="ECO:0000313" key="2">
    <source>
        <dbReference type="EMBL" id="CEL95491.1"/>
    </source>
</evidence>
<protein>
    <recommendedName>
        <fullName evidence="4">Protein kinase domain-containing protein</fullName>
    </recommendedName>
</protein>
<sequence>MSGLGGGVRVDLPEGQAMTVTEEDAFAAEDLKNGPGSTTQSAFYMSPHSSQPLEPDVLRSQIVSAPQPSNAHNISTSLPPAAPTPPTPAVLTLQDGHHATWPDDEVGWLGHGTRASVRRGVLQPPYEGQGIGRDAAFKIGWLADMEARLQQKVAREFEVEGARLRALGGNSPFLSLLAVNTNRRRPAIYTNTEGIQAEALCVAMTPLGEDWVEVGRLFGWTGVSEMQRAYSLMEALQRLEEGAYSDEAIAAFVDEVTVITRALYLICLAHIAAVKRGILHFDAFVNNVMVRWDALLSRNAPLTLDDVRLLDLANTIAIRPKIRPPGPSLHPPDGHAPTPPAFMGTRAALVPLLDDRKEAERQIPDSTRWLSPPELAALCRGVPDVPVPPPAASEAAPSGKKRRAWDGMARLGGKLRAEGVLLGEGDSRAMWVGQPTLVWAFGMLSHMAMRSDCPDSTVFDIHGVDNDNDRRTQESVVQLHERLMVAEWDDHHSRLMTPTGQPLDHLGSLASPIEQLRGQSGFEWAGPWADTLGTISERALRSAQQDRGTLEEIRVELLNALSILP</sequence>
<proteinExistence type="predicted"/>
<dbReference type="PhylomeDB" id="A0A0G4EG39"/>
<organism evidence="2 3">
    <name type="scientific">Vitrella brassicaformis (strain CCMP3155)</name>
    <dbReference type="NCBI Taxonomy" id="1169540"/>
    <lineage>
        <taxon>Eukaryota</taxon>
        <taxon>Sar</taxon>
        <taxon>Alveolata</taxon>
        <taxon>Colpodellida</taxon>
        <taxon>Vitrellaceae</taxon>
        <taxon>Vitrella</taxon>
    </lineage>
</organism>
<evidence type="ECO:0008006" key="4">
    <source>
        <dbReference type="Google" id="ProtNLM"/>
    </source>
</evidence>
<gene>
    <name evidence="2" type="ORF">Vbra_11921</name>
</gene>
<name>A0A0G4EG39_VITBC</name>
<dbReference type="EMBL" id="CDMY01000227">
    <property type="protein sequence ID" value="CEL95491.1"/>
    <property type="molecule type" value="Genomic_DNA"/>
</dbReference>
<dbReference type="AlphaFoldDB" id="A0A0G4EG39"/>
<evidence type="ECO:0000313" key="3">
    <source>
        <dbReference type="Proteomes" id="UP000041254"/>
    </source>
</evidence>
<feature type="compositionally biased region" description="Polar residues" evidence="1">
    <location>
        <begin position="66"/>
        <end position="77"/>
    </location>
</feature>
<accession>A0A0G4EG39</accession>
<dbReference type="Proteomes" id="UP000041254">
    <property type="component" value="Unassembled WGS sequence"/>
</dbReference>
<reference evidence="2 3" key="1">
    <citation type="submission" date="2014-11" db="EMBL/GenBank/DDBJ databases">
        <authorList>
            <person name="Zhu J."/>
            <person name="Qi W."/>
            <person name="Song R."/>
        </authorList>
    </citation>
    <scope>NUCLEOTIDE SEQUENCE [LARGE SCALE GENOMIC DNA]</scope>
</reference>
<dbReference type="InParanoid" id="A0A0G4EG39"/>
<dbReference type="VEuPathDB" id="CryptoDB:Vbra_11921"/>
<keyword evidence="3" id="KW-1185">Reference proteome</keyword>
<feature type="region of interest" description="Disordered" evidence="1">
    <location>
        <begin position="66"/>
        <end position="89"/>
    </location>
</feature>
<evidence type="ECO:0000256" key="1">
    <source>
        <dbReference type="SAM" id="MobiDB-lite"/>
    </source>
</evidence>